<accession>A0A4R1NYC8</accession>
<dbReference type="PRINTS" id="PR00149">
    <property type="entry name" value="FUMRATELYASE"/>
</dbReference>
<reference evidence="3 4" key="1">
    <citation type="submission" date="2019-03" db="EMBL/GenBank/DDBJ databases">
        <title>Genomic Encyclopedia of Archaeal and Bacterial Type Strains, Phase II (KMG-II): from individual species to whole genera.</title>
        <authorList>
            <person name="Goeker M."/>
        </authorList>
    </citation>
    <scope>NUCLEOTIDE SEQUENCE [LARGE SCALE GENOMIC DNA]</scope>
    <source>
        <strain evidence="3 4">DSM 26433</strain>
    </source>
</reference>
<dbReference type="Pfam" id="PF00206">
    <property type="entry name" value="Lyase_1"/>
    <property type="match status" value="1"/>
</dbReference>
<dbReference type="GO" id="GO:0016853">
    <property type="term" value="F:isomerase activity"/>
    <property type="evidence" value="ECO:0007669"/>
    <property type="project" value="UniProtKB-KW"/>
</dbReference>
<sequence length="353" mass="38328">MTDVFTHPWLGGLFDDEEIRQVLSAENSLSEMIAVENAYTEALAETGIVHKADAAEVRKHLSKAAVGITALRDGTAKDGLVIPTLVSELAKGLPDRARKALHKGMTSQDVIDTALVLSLRRVLEIFEQRLTHVLSQLSRLDSSFGQNDLIGRTRMQAALPIQVADRLNGWRAPFESCTNRYPGIRKNLLRLQLGGAVGDRTPWGEHADQVANIMAVKLDLENAAPWHTDRTAIADFTNWLSLLTGGAGKIGQDLMLMSQQGIDEVTLSGGGSSSAMPHKQNPIQAEVLVALAQYNAIQLSGMHMASHHEQERSGTAWTLEWMILPQMVMATGSALMTVSKLLANIERLGTASG</sequence>
<dbReference type="InterPro" id="IPR022761">
    <property type="entry name" value="Fumarate_lyase_N"/>
</dbReference>
<evidence type="ECO:0000313" key="4">
    <source>
        <dbReference type="Proteomes" id="UP000295673"/>
    </source>
</evidence>
<dbReference type="Gene3D" id="1.20.200.10">
    <property type="entry name" value="Fumarase/aspartase (Central domain)"/>
    <property type="match status" value="1"/>
</dbReference>
<evidence type="ECO:0000313" key="3">
    <source>
        <dbReference type="EMBL" id="TCL10288.1"/>
    </source>
</evidence>
<comment type="caution">
    <text evidence="3">The sequence shown here is derived from an EMBL/GenBank/DDBJ whole genome shotgun (WGS) entry which is preliminary data.</text>
</comment>
<proteinExistence type="inferred from homology"/>
<evidence type="ECO:0000259" key="2">
    <source>
        <dbReference type="Pfam" id="PF00206"/>
    </source>
</evidence>
<dbReference type="PANTHER" id="PTHR43172:SF2">
    <property type="entry name" value="ADENYLOSUCCINATE LYASE C-TERMINAL DOMAIN-CONTAINING PROTEIN"/>
    <property type="match status" value="1"/>
</dbReference>
<dbReference type="SUPFAM" id="SSF48557">
    <property type="entry name" value="L-aspartase-like"/>
    <property type="match status" value="1"/>
</dbReference>
<gene>
    <name evidence="3" type="ORF">BXY66_2357</name>
</gene>
<comment type="similarity">
    <text evidence="1">Belongs to the class-II fumarase/aspartase family.</text>
</comment>
<dbReference type="InterPro" id="IPR008948">
    <property type="entry name" value="L-Aspartase-like"/>
</dbReference>
<dbReference type="Proteomes" id="UP000295673">
    <property type="component" value="Unassembled WGS sequence"/>
</dbReference>
<keyword evidence="3" id="KW-0413">Isomerase</keyword>
<name>A0A4R1NYC8_9RHOB</name>
<dbReference type="EMBL" id="SMGR01000001">
    <property type="protein sequence ID" value="TCL10288.1"/>
    <property type="molecule type" value="Genomic_DNA"/>
</dbReference>
<keyword evidence="4" id="KW-1185">Reference proteome</keyword>
<dbReference type="NCBIfam" id="NF004631">
    <property type="entry name" value="PRK05975.1"/>
    <property type="match status" value="1"/>
</dbReference>
<dbReference type="PANTHER" id="PTHR43172">
    <property type="entry name" value="ADENYLOSUCCINATE LYASE"/>
    <property type="match status" value="1"/>
</dbReference>
<organism evidence="3 4">
    <name type="scientific">Shimia isoporae</name>
    <dbReference type="NCBI Taxonomy" id="647720"/>
    <lineage>
        <taxon>Bacteria</taxon>
        <taxon>Pseudomonadati</taxon>
        <taxon>Pseudomonadota</taxon>
        <taxon>Alphaproteobacteria</taxon>
        <taxon>Rhodobacterales</taxon>
        <taxon>Roseobacteraceae</taxon>
    </lineage>
</organism>
<protein>
    <submittedName>
        <fullName evidence="3">3-carboxy-cis,cis-muconate cycloisomerase</fullName>
    </submittedName>
</protein>
<feature type="domain" description="Fumarate lyase N-terminal" evidence="2">
    <location>
        <begin position="29"/>
        <end position="291"/>
    </location>
</feature>
<dbReference type="InterPro" id="IPR000362">
    <property type="entry name" value="Fumarate_lyase_fam"/>
</dbReference>
<evidence type="ECO:0000256" key="1">
    <source>
        <dbReference type="ARBA" id="ARBA00034772"/>
    </source>
</evidence>
<dbReference type="OrthoDB" id="9768878at2"/>
<dbReference type="PRINTS" id="PR00145">
    <property type="entry name" value="ARGSUCLYASE"/>
</dbReference>
<dbReference type="AlphaFoldDB" id="A0A4R1NYC8"/>
<dbReference type="RefSeq" id="WP_132860247.1">
    <property type="nucleotide sequence ID" value="NZ_SMGR01000001.1"/>
</dbReference>